<organism evidence="5 6">
    <name type="scientific">Luteibacter jiangsuensis</name>
    <dbReference type="NCBI Taxonomy" id="637577"/>
    <lineage>
        <taxon>Bacteria</taxon>
        <taxon>Pseudomonadati</taxon>
        <taxon>Pseudomonadota</taxon>
        <taxon>Gammaproteobacteria</taxon>
        <taxon>Lysobacterales</taxon>
        <taxon>Rhodanobacteraceae</taxon>
        <taxon>Luteibacter</taxon>
    </lineage>
</organism>
<feature type="domain" description="HTH araC/xylS-type" evidence="4">
    <location>
        <begin position="56"/>
        <end position="154"/>
    </location>
</feature>
<evidence type="ECO:0000256" key="2">
    <source>
        <dbReference type="ARBA" id="ARBA00023125"/>
    </source>
</evidence>
<dbReference type="PRINTS" id="PR00032">
    <property type="entry name" value="HTHARAC"/>
</dbReference>
<keyword evidence="2" id="KW-0238">DNA-binding</keyword>
<dbReference type="InterPro" id="IPR050204">
    <property type="entry name" value="AraC_XylS_family_regulators"/>
</dbReference>
<gene>
    <name evidence="5" type="ORF">J2T07_001419</name>
</gene>
<protein>
    <submittedName>
        <fullName evidence="5">AraC-like DNA-binding protein</fullName>
    </submittedName>
</protein>
<keyword evidence="1" id="KW-0805">Transcription regulation</keyword>
<dbReference type="InterPro" id="IPR009057">
    <property type="entry name" value="Homeodomain-like_sf"/>
</dbReference>
<evidence type="ECO:0000313" key="5">
    <source>
        <dbReference type="EMBL" id="MDQ0009242.1"/>
    </source>
</evidence>
<dbReference type="InterPro" id="IPR018062">
    <property type="entry name" value="HTH_AraC-typ_CS"/>
</dbReference>
<evidence type="ECO:0000256" key="3">
    <source>
        <dbReference type="ARBA" id="ARBA00023163"/>
    </source>
</evidence>
<dbReference type="InterPro" id="IPR020449">
    <property type="entry name" value="Tscrpt_reg_AraC-type_HTH"/>
</dbReference>
<dbReference type="PANTHER" id="PTHR46796:SF14">
    <property type="entry name" value="TRANSCRIPTIONAL REGULATORY PROTEIN"/>
    <property type="match status" value="1"/>
</dbReference>
<dbReference type="PROSITE" id="PS00041">
    <property type="entry name" value="HTH_ARAC_FAMILY_1"/>
    <property type="match status" value="1"/>
</dbReference>
<evidence type="ECO:0000259" key="4">
    <source>
        <dbReference type="PROSITE" id="PS01124"/>
    </source>
</evidence>
<dbReference type="PANTHER" id="PTHR46796">
    <property type="entry name" value="HTH-TYPE TRANSCRIPTIONAL ACTIVATOR RHAS-RELATED"/>
    <property type="match status" value="1"/>
</dbReference>
<dbReference type="EMBL" id="JAUSSK010000002">
    <property type="protein sequence ID" value="MDQ0009242.1"/>
    <property type="molecule type" value="Genomic_DNA"/>
</dbReference>
<keyword evidence="6" id="KW-1185">Reference proteome</keyword>
<dbReference type="Pfam" id="PF12833">
    <property type="entry name" value="HTH_18"/>
    <property type="match status" value="1"/>
</dbReference>
<keyword evidence="3" id="KW-0804">Transcription</keyword>
<dbReference type="SUPFAM" id="SSF46689">
    <property type="entry name" value="Homeodomain-like"/>
    <property type="match status" value="2"/>
</dbReference>
<dbReference type="SMART" id="SM00342">
    <property type="entry name" value="HTH_ARAC"/>
    <property type="match status" value="1"/>
</dbReference>
<comment type="caution">
    <text evidence="5">The sequence shown here is derived from an EMBL/GenBank/DDBJ whole genome shotgun (WGS) entry which is preliminary data.</text>
</comment>
<name>A0ABT9SW69_9GAMM</name>
<dbReference type="InterPro" id="IPR018060">
    <property type="entry name" value="HTH_AraC"/>
</dbReference>
<evidence type="ECO:0000313" key="6">
    <source>
        <dbReference type="Proteomes" id="UP001237737"/>
    </source>
</evidence>
<accession>A0ABT9SW69</accession>
<dbReference type="Proteomes" id="UP001237737">
    <property type="component" value="Unassembled WGS sequence"/>
</dbReference>
<evidence type="ECO:0000256" key="1">
    <source>
        <dbReference type="ARBA" id="ARBA00023015"/>
    </source>
</evidence>
<dbReference type="RefSeq" id="WP_306848526.1">
    <property type="nucleotide sequence ID" value="NZ_JAUSSK010000002.1"/>
</dbReference>
<proteinExistence type="predicted"/>
<sequence length="158" mass="17741">MRQLLNQALRQLADFDRADRAACAHYIALALRIHRESTEGHGERRQGSGLAAWQVQVVEELALTRLDTPLAITKLAAACNLSRGYFSRAFKATFGESPHRWRHGKRLEQACHRLAHSNEAIADIAIAFGFNDQAHFTRAFKSALGMTPNVYRRRGKSS</sequence>
<reference evidence="5 6" key="1">
    <citation type="submission" date="2023-07" db="EMBL/GenBank/DDBJ databases">
        <title>Sorghum-associated microbial communities from plants grown in Nebraska, USA.</title>
        <authorList>
            <person name="Schachtman D."/>
        </authorList>
    </citation>
    <scope>NUCLEOTIDE SEQUENCE [LARGE SCALE GENOMIC DNA]</scope>
    <source>
        <strain evidence="5 6">CC60</strain>
    </source>
</reference>
<dbReference type="PROSITE" id="PS01124">
    <property type="entry name" value="HTH_ARAC_FAMILY_2"/>
    <property type="match status" value="1"/>
</dbReference>
<dbReference type="Gene3D" id="1.10.10.60">
    <property type="entry name" value="Homeodomain-like"/>
    <property type="match status" value="2"/>
</dbReference>